<dbReference type="AlphaFoldDB" id="A0A5B7JKT5"/>
<organism evidence="1 2">
    <name type="scientific">Portunus trituberculatus</name>
    <name type="common">Swimming crab</name>
    <name type="synonym">Neptunus trituberculatus</name>
    <dbReference type="NCBI Taxonomy" id="210409"/>
    <lineage>
        <taxon>Eukaryota</taxon>
        <taxon>Metazoa</taxon>
        <taxon>Ecdysozoa</taxon>
        <taxon>Arthropoda</taxon>
        <taxon>Crustacea</taxon>
        <taxon>Multicrustacea</taxon>
        <taxon>Malacostraca</taxon>
        <taxon>Eumalacostraca</taxon>
        <taxon>Eucarida</taxon>
        <taxon>Decapoda</taxon>
        <taxon>Pleocyemata</taxon>
        <taxon>Brachyura</taxon>
        <taxon>Eubrachyura</taxon>
        <taxon>Portunoidea</taxon>
        <taxon>Portunidae</taxon>
        <taxon>Portuninae</taxon>
        <taxon>Portunus</taxon>
    </lineage>
</organism>
<keyword evidence="2" id="KW-1185">Reference proteome</keyword>
<protein>
    <submittedName>
        <fullName evidence="1">Uncharacterized protein</fullName>
    </submittedName>
</protein>
<name>A0A5B7JKT5_PORTR</name>
<reference evidence="1 2" key="1">
    <citation type="submission" date="2019-05" db="EMBL/GenBank/DDBJ databases">
        <title>Another draft genome of Portunus trituberculatus and its Hox gene families provides insights of decapod evolution.</title>
        <authorList>
            <person name="Jeong J.-H."/>
            <person name="Song I."/>
            <person name="Kim S."/>
            <person name="Choi T."/>
            <person name="Kim D."/>
            <person name="Ryu S."/>
            <person name="Kim W."/>
        </authorList>
    </citation>
    <scope>NUCLEOTIDE SEQUENCE [LARGE SCALE GENOMIC DNA]</scope>
    <source>
        <tissue evidence="1">Muscle</tissue>
    </source>
</reference>
<gene>
    <name evidence="1" type="ORF">E2C01_090405</name>
</gene>
<sequence>MNRKCKKLSNSNSPHDFWHLVKNILNNLTS</sequence>
<evidence type="ECO:0000313" key="1">
    <source>
        <dbReference type="EMBL" id="MPC95205.1"/>
    </source>
</evidence>
<dbReference type="Proteomes" id="UP000324222">
    <property type="component" value="Unassembled WGS sequence"/>
</dbReference>
<evidence type="ECO:0000313" key="2">
    <source>
        <dbReference type="Proteomes" id="UP000324222"/>
    </source>
</evidence>
<comment type="caution">
    <text evidence="1">The sequence shown here is derived from an EMBL/GenBank/DDBJ whole genome shotgun (WGS) entry which is preliminary data.</text>
</comment>
<proteinExistence type="predicted"/>
<dbReference type="EMBL" id="VSRR010101322">
    <property type="protein sequence ID" value="MPC95205.1"/>
    <property type="molecule type" value="Genomic_DNA"/>
</dbReference>
<accession>A0A5B7JKT5</accession>